<dbReference type="AlphaFoldDB" id="A0AAW0RN39"/>
<reference evidence="2 3" key="1">
    <citation type="submission" date="2020-02" db="EMBL/GenBank/DDBJ databases">
        <title>Comparative genomics of the hypocrealean fungal genus Beauvera.</title>
        <authorList>
            <person name="Showalter D.N."/>
            <person name="Bushley K.E."/>
            <person name="Rehner S.A."/>
        </authorList>
    </citation>
    <scope>NUCLEOTIDE SEQUENCE [LARGE SCALE GENOMIC DNA]</scope>
    <source>
        <strain evidence="2 3">ARSEF4384</strain>
    </source>
</reference>
<feature type="region of interest" description="Disordered" evidence="1">
    <location>
        <begin position="66"/>
        <end position="85"/>
    </location>
</feature>
<accession>A0AAW0RN39</accession>
<keyword evidence="3" id="KW-1185">Reference proteome</keyword>
<evidence type="ECO:0000313" key="2">
    <source>
        <dbReference type="EMBL" id="KAK8143622.1"/>
    </source>
</evidence>
<evidence type="ECO:0000256" key="1">
    <source>
        <dbReference type="SAM" id="MobiDB-lite"/>
    </source>
</evidence>
<evidence type="ECO:0000313" key="3">
    <source>
        <dbReference type="Proteomes" id="UP001397290"/>
    </source>
</evidence>
<protein>
    <submittedName>
        <fullName evidence="2">Uncharacterized protein</fullName>
    </submittedName>
</protein>
<name>A0AAW0RN39_9HYPO</name>
<sequence>MTPPRDEAARLVSLPSLTSEAAHPPRRRVTLVRSKQQAPPSPAQRHPTLDRIRKPISRPKRRVILMRTQQHRGRVSEPPRSPPKRRVIIVRGQAAAAAAVTSARKHAETEVPVKFAAAAQWLKAAEGKATCTESAVVVNAGRENPGNAREEASRPSVTTRSGRISRPPTRFVP</sequence>
<proteinExistence type="predicted"/>
<feature type="region of interest" description="Disordered" evidence="1">
    <location>
        <begin position="140"/>
        <end position="173"/>
    </location>
</feature>
<feature type="region of interest" description="Disordered" evidence="1">
    <location>
        <begin position="1"/>
        <end position="60"/>
    </location>
</feature>
<gene>
    <name evidence="2" type="ORF">G3M48_006970</name>
</gene>
<organism evidence="2 3">
    <name type="scientific">Beauveria asiatica</name>
    <dbReference type="NCBI Taxonomy" id="1069075"/>
    <lineage>
        <taxon>Eukaryota</taxon>
        <taxon>Fungi</taxon>
        <taxon>Dikarya</taxon>
        <taxon>Ascomycota</taxon>
        <taxon>Pezizomycotina</taxon>
        <taxon>Sordariomycetes</taxon>
        <taxon>Hypocreomycetidae</taxon>
        <taxon>Hypocreales</taxon>
        <taxon>Cordycipitaceae</taxon>
        <taxon>Beauveria</taxon>
    </lineage>
</organism>
<dbReference type="EMBL" id="JAAHCF010000486">
    <property type="protein sequence ID" value="KAK8143622.1"/>
    <property type="molecule type" value="Genomic_DNA"/>
</dbReference>
<dbReference type="Proteomes" id="UP001397290">
    <property type="component" value="Unassembled WGS sequence"/>
</dbReference>
<comment type="caution">
    <text evidence="2">The sequence shown here is derived from an EMBL/GenBank/DDBJ whole genome shotgun (WGS) entry which is preliminary data.</text>
</comment>